<feature type="binding site" evidence="5">
    <location>
        <position position="138"/>
    </location>
    <ligand>
        <name>Fe cation</name>
        <dbReference type="ChEBI" id="CHEBI:24875"/>
        <label>1</label>
    </ligand>
</feature>
<sequence>MDHNIRLNYHKDCESAVNRMINMELYASYVYLSMSYYFDQGSIALGNFVKFFKKQSDKEHEQAENLMKFQNQRGGHIALQDIKRPEQDDWDSGLQAMQCALQLEKNINQSLLELYKLSKDRSDPHLSNFLETHYLEKQVKTIKKLGDHVTNLHRLGAPQNGMAEYLFNKHTLGGE</sequence>
<accession>A0A401SIV2</accession>
<evidence type="ECO:0000256" key="2">
    <source>
        <dbReference type="ARBA" id="ARBA00022434"/>
    </source>
</evidence>
<comment type="function">
    <text evidence="6">Stores iron in a soluble, non-toxic, readily available form. Important for iron homeostasis. Iron is taken up in the ferrous form and deposited as ferric hydroxides after oxidation.</text>
</comment>
<dbReference type="OrthoDB" id="186462at2759"/>
<organism evidence="8 9">
    <name type="scientific">Chiloscyllium punctatum</name>
    <name type="common">Brownbanded bambooshark</name>
    <name type="synonym">Hemiscyllium punctatum</name>
    <dbReference type="NCBI Taxonomy" id="137246"/>
    <lineage>
        <taxon>Eukaryota</taxon>
        <taxon>Metazoa</taxon>
        <taxon>Chordata</taxon>
        <taxon>Craniata</taxon>
        <taxon>Vertebrata</taxon>
        <taxon>Chondrichthyes</taxon>
        <taxon>Elasmobranchii</taxon>
        <taxon>Galeomorphii</taxon>
        <taxon>Galeoidea</taxon>
        <taxon>Orectolobiformes</taxon>
        <taxon>Hemiscylliidae</taxon>
        <taxon>Chiloscyllium</taxon>
    </lineage>
</organism>
<evidence type="ECO:0000313" key="8">
    <source>
        <dbReference type="EMBL" id="GCC30275.1"/>
    </source>
</evidence>
<dbReference type="GO" id="GO:0008198">
    <property type="term" value="F:ferrous iron binding"/>
    <property type="evidence" value="ECO:0007669"/>
    <property type="project" value="TreeGrafter"/>
</dbReference>
<dbReference type="InterPro" id="IPR008331">
    <property type="entry name" value="Ferritin_DPS_dom"/>
</dbReference>
<keyword evidence="2 6" id="KW-0409">Iron storage</keyword>
<dbReference type="GO" id="GO:0008199">
    <property type="term" value="F:ferric iron binding"/>
    <property type="evidence" value="ECO:0007669"/>
    <property type="project" value="InterPro"/>
</dbReference>
<dbReference type="GO" id="GO:0006826">
    <property type="term" value="P:iron ion transport"/>
    <property type="evidence" value="ECO:0007669"/>
    <property type="project" value="InterPro"/>
</dbReference>
<dbReference type="PANTHER" id="PTHR11431:SF75">
    <property type="entry name" value="FERRITIN"/>
    <property type="match status" value="1"/>
</dbReference>
<evidence type="ECO:0000313" key="9">
    <source>
        <dbReference type="Proteomes" id="UP000287033"/>
    </source>
</evidence>
<comment type="similarity">
    <text evidence="1 6">Belongs to the ferritin family.</text>
</comment>
<dbReference type="InterPro" id="IPR012347">
    <property type="entry name" value="Ferritin-like"/>
</dbReference>
<gene>
    <name evidence="8" type="ORF">chiPu_0008723</name>
</gene>
<dbReference type="InterPro" id="IPR009040">
    <property type="entry name" value="Ferritin-like_diiron"/>
</dbReference>
<dbReference type="InterPro" id="IPR009078">
    <property type="entry name" value="Ferritin-like_SF"/>
</dbReference>
<feature type="binding site" evidence="5">
    <location>
        <position position="104"/>
    </location>
    <ligand>
        <name>Fe cation</name>
        <dbReference type="ChEBI" id="CHEBI:24875"/>
        <label>1</label>
    </ligand>
</feature>
<dbReference type="FunFam" id="1.20.1260.10:FF:000016">
    <property type="entry name" value="Ferritin heavy chain"/>
    <property type="match status" value="1"/>
</dbReference>
<comment type="caution">
    <text evidence="8">The sequence shown here is derived from an EMBL/GenBank/DDBJ whole genome shotgun (WGS) entry which is preliminary data.</text>
</comment>
<feature type="domain" description="Ferritin-like diiron" evidence="7">
    <location>
        <begin position="7"/>
        <end position="156"/>
    </location>
</feature>
<dbReference type="OMA" id="ADEWGNG"/>
<evidence type="ECO:0000256" key="5">
    <source>
        <dbReference type="PIRSR" id="PIRSR601519-1"/>
    </source>
</evidence>
<evidence type="ECO:0000256" key="3">
    <source>
        <dbReference type="ARBA" id="ARBA00022723"/>
    </source>
</evidence>
<evidence type="ECO:0000256" key="6">
    <source>
        <dbReference type="RuleBase" id="RU361145"/>
    </source>
</evidence>
<protein>
    <recommendedName>
        <fullName evidence="6">Ferritin</fullName>
    </recommendedName>
</protein>
<dbReference type="GO" id="GO:0005737">
    <property type="term" value="C:cytoplasm"/>
    <property type="evidence" value="ECO:0007669"/>
    <property type="project" value="TreeGrafter"/>
</dbReference>
<evidence type="ECO:0000256" key="1">
    <source>
        <dbReference type="ARBA" id="ARBA00007513"/>
    </source>
</evidence>
<dbReference type="CDD" id="cd01056">
    <property type="entry name" value="Euk_Ferritin"/>
    <property type="match status" value="1"/>
</dbReference>
<dbReference type="Proteomes" id="UP000287033">
    <property type="component" value="Unassembled WGS sequence"/>
</dbReference>
<dbReference type="GO" id="GO:0006879">
    <property type="term" value="P:intracellular iron ion homeostasis"/>
    <property type="evidence" value="ECO:0007669"/>
    <property type="project" value="UniProtKB-KW"/>
</dbReference>
<proteinExistence type="inferred from homology"/>
<dbReference type="STRING" id="137246.A0A401SIV2"/>
<keyword evidence="4 5" id="KW-0408">Iron</keyword>
<evidence type="ECO:0000256" key="4">
    <source>
        <dbReference type="ARBA" id="ARBA00023004"/>
    </source>
</evidence>
<feature type="binding site" evidence="5">
    <location>
        <position position="59"/>
    </location>
    <ligand>
        <name>Fe cation</name>
        <dbReference type="ChEBI" id="CHEBI:24875"/>
        <label>1</label>
    </ligand>
</feature>
<dbReference type="Pfam" id="PF00210">
    <property type="entry name" value="Ferritin"/>
    <property type="match status" value="1"/>
</dbReference>
<reference evidence="8 9" key="1">
    <citation type="journal article" date="2018" name="Nat. Ecol. Evol.">
        <title>Shark genomes provide insights into elasmobranch evolution and the origin of vertebrates.</title>
        <authorList>
            <person name="Hara Y"/>
            <person name="Yamaguchi K"/>
            <person name="Onimaru K"/>
            <person name="Kadota M"/>
            <person name="Koyanagi M"/>
            <person name="Keeley SD"/>
            <person name="Tatsumi K"/>
            <person name="Tanaka K"/>
            <person name="Motone F"/>
            <person name="Kageyama Y"/>
            <person name="Nozu R"/>
            <person name="Adachi N"/>
            <person name="Nishimura O"/>
            <person name="Nakagawa R"/>
            <person name="Tanegashima C"/>
            <person name="Kiyatake I"/>
            <person name="Matsumoto R"/>
            <person name="Murakumo K"/>
            <person name="Nishida K"/>
            <person name="Terakita A"/>
            <person name="Kuratani S"/>
            <person name="Sato K"/>
            <person name="Hyodo S Kuraku.S."/>
        </authorList>
    </citation>
    <scope>NUCLEOTIDE SEQUENCE [LARGE SCALE GENOMIC DNA]</scope>
</reference>
<keyword evidence="3 5" id="KW-0479">Metal-binding</keyword>
<dbReference type="InterPro" id="IPR001519">
    <property type="entry name" value="Ferritin"/>
</dbReference>
<name>A0A401SIV2_CHIPU</name>
<dbReference type="AlphaFoldDB" id="A0A401SIV2"/>
<dbReference type="PANTHER" id="PTHR11431">
    <property type="entry name" value="FERRITIN"/>
    <property type="match status" value="1"/>
</dbReference>
<dbReference type="PROSITE" id="PS50905">
    <property type="entry name" value="FERRITIN_LIKE"/>
    <property type="match status" value="1"/>
</dbReference>
<dbReference type="GO" id="GO:0004322">
    <property type="term" value="F:ferroxidase activity"/>
    <property type="evidence" value="ECO:0007669"/>
    <property type="project" value="UniProtKB-ARBA"/>
</dbReference>
<dbReference type="SUPFAM" id="SSF47240">
    <property type="entry name" value="Ferritin-like"/>
    <property type="match status" value="1"/>
</dbReference>
<keyword evidence="9" id="KW-1185">Reference proteome</keyword>
<dbReference type="EMBL" id="BEZZ01000293">
    <property type="protein sequence ID" value="GCC30275.1"/>
    <property type="molecule type" value="Genomic_DNA"/>
</dbReference>
<dbReference type="Gene3D" id="1.20.1260.10">
    <property type="match status" value="1"/>
</dbReference>
<feature type="binding site" evidence="5">
    <location>
        <position position="24"/>
    </location>
    <ligand>
        <name>Fe cation</name>
        <dbReference type="ChEBI" id="CHEBI:24875"/>
        <label>1</label>
    </ligand>
</feature>
<evidence type="ECO:0000259" key="7">
    <source>
        <dbReference type="PROSITE" id="PS50905"/>
    </source>
</evidence>